<protein>
    <submittedName>
        <fullName evidence="1">Uncharacterized protein</fullName>
    </submittedName>
</protein>
<proteinExistence type="predicted"/>
<evidence type="ECO:0000313" key="2">
    <source>
        <dbReference type="Proteomes" id="UP001221757"/>
    </source>
</evidence>
<gene>
    <name evidence="1" type="ORF">B0H17DRAFT_554910</name>
</gene>
<dbReference type="Proteomes" id="UP001221757">
    <property type="component" value="Unassembled WGS sequence"/>
</dbReference>
<organism evidence="1 2">
    <name type="scientific">Mycena rosella</name>
    <name type="common">Pink bonnet</name>
    <name type="synonym">Agaricus rosellus</name>
    <dbReference type="NCBI Taxonomy" id="1033263"/>
    <lineage>
        <taxon>Eukaryota</taxon>
        <taxon>Fungi</taxon>
        <taxon>Dikarya</taxon>
        <taxon>Basidiomycota</taxon>
        <taxon>Agaricomycotina</taxon>
        <taxon>Agaricomycetes</taxon>
        <taxon>Agaricomycetidae</taxon>
        <taxon>Agaricales</taxon>
        <taxon>Marasmiineae</taxon>
        <taxon>Mycenaceae</taxon>
        <taxon>Mycena</taxon>
    </lineage>
</organism>
<evidence type="ECO:0000313" key="1">
    <source>
        <dbReference type="EMBL" id="KAJ7691774.1"/>
    </source>
</evidence>
<dbReference type="EMBL" id="JARKIE010000056">
    <property type="protein sequence ID" value="KAJ7691774.1"/>
    <property type="molecule type" value="Genomic_DNA"/>
</dbReference>
<name>A0AAD7DHU3_MYCRO</name>
<dbReference type="AlphaFoldDB" id="A0AAD7DHU3"/>
<keyword evidence="2" id="KW-1185">Reference proteome</keyword>
<accession>A0AAD7DHU3</accession>
<reference evidence="1" key="1">
    <citation type="submission" date="2023-03" db="EMBL/GenBank/DDBJ databases">
        <title>Massive genome expansion in bonnet fungi (Mycena s.s.) driven by repeated elements and novel gene families across ecological guilds.</title>
        <authorList>
            <consortium name="Lawrence Berkeley National Laboratory"/>
            <person name="Harder C.B."/>
            <person name="Miyauchi S."/>
            <person name="Viragh M."/>
            <person name="Kuo A."/>
            <person name="Thoen E."/>
            <person name="Andreopoulos B."/>
            <person name="Lu D."/>
            <person name="Skrede I."/>
            <person name="Drula E."/>
            <person name="Henrissat B."/>
            <person name="Morin E."/>
            <person name="Kohler A."/>
            <person name="Barry K."/>
            <person name="LaButti K."/>
            <person name="Morin E."/>
            <person name="Salamov A."/>
            <person name="Lipzen A."/>
            <person name="Mereny Z."/>
            <person name="Hegedus B."/>
            <person name="Baldrian P."/>
            <person name="Stursova M."/>
            <person name="Weitz H."/>
            <person name="Taylor A."/>
            <person name="Grigoriev I.V."/>
            <person name="Nagy L.G."/>
            <person name="Martin F."/>
            <person name="Kauserud H."/>
        </authorList>
    </citation>
    <scope>NUCLEOTIDE SEQUENCE</scope>
    <source>
        <strain evidence="1">CBHHK067</strain>
    </source>
</reference>
<comment type="caution">
    <text evidence="1">The sequence shown here is derived from an EMBL/GenBank/DDBJ whole genome shotgun (WGS) entry which is preliminary data.</text>
</comment>
<sequence length="124" mass="13827">MTTPSTGHAMILTELAKSALRKHTIIAISGVPTTYGRHSVSNVYREMCSFPRSAGITLSVVTRVASDVRRSCRPHTLVTAIPRFDRMPGSALRVTLSHQSDKVLNTPPRRNALFRRYCFPKSIF</sequence>